<proteinExistence type="predicted"/>
<dbReference type="RefSeq" id="WP_367967707.1">
    <property type="nucleotide sequence ID" value="NZ_JBAKFJ010000001.1"/>
</dbReference>
<dbReference type="Proteomes" id="UP001556653">
    <property type="component" value="Unassembled WGS sequence"/>
</dbReference>
<evidence type="ECO:0000313" key="2">
    <source>
        <dbReference type="EMBL" id="MEX0387164.1"/>
    </source>
</evidence>
<comment type="caution">
    <text evidence="2">The sequence shown here is derived from an EMBL/GenBank/DDBJ whole genome shotgun (WGS) entry which is preliminary data.</text>
</comment>
<feature type="transmembrane region" description="Helical" evidence="1">
    <location>
        <begin position="52"/>
        <end position="69"/>
    </location>
</feature>
<keyword evidence="1" id="KW-0812">Transmembrane</keyword>
<reference evidence="2 3" key="1">
    <citation type="submission" date="2024-02" db="EMBL/GenBank/DDBJ databases">
        <title>New especies of Spiribacter isolated from saline water.</title>
        <authorList>
            <person name="Leon M.J."/>
            <person name="De La Haba R."/>
            <person name="Sanchez-Porro C."/>
            <person name="Ventosa A."/>
        </authorList>
    </citation>
    <scope>NUCLEOTIDE SEQUENCE [LARGE SCALE GENOMIC DNA]</scope>
    <source>
        <strain evidence="3">ag22IC4-227</strain>
    </source>
</reference>
<keyword evidence="1" id="KW-1133">Transmembrane helix</keyword>
<feature type="transmembrane region" description="Helical" evidence="1">
    <location>
        <begin position="75"/>
        <end position="94"/>
    </location>
</feature>
<keyword evidence="1" id="KW-0472">Membrane</keyword>
<keyword evidence="3" id="KW-1185">Reference proteome</keyword>
<evidence type="ECO:0000313" key="3">
    <source>
        <dbReference type="Proteomes" id="UP001556653"/>
    </source>
</evidence>
<feature type="transmembrane region" description="Helical" evidence="1">
    <location>
        <begin position="12"/>
        <end position="31"/>
    </location>
</feature>
<dbReference type="Pfam" id="PF12966">
    <property type="entry name" value="AtpR"/>
    <property type="match status" value="1"/>
</dbReference>
<protein>
    <submittedName>
        <fullName evidence="2">ATP synthase subunit I</fullName>
    </submittedName>
</protein>
<dbReference type="EMBL" id="JBAKFJ010000001">
    <property type="protein sequence ID" value="MEX0387164.1"/>
    <property type="molecule type" value="Genomic_DNA"/>
</dbReference>
<evidence type="ECO:0000256" key="1">
    <source>
        <dbReference type="SAM" id="Phobius"/>
    </source>
</evidence>
<dbReference type="InterPro" id="IPR017581">
    <property type="entry name" value="AtpR-like"/>
</dbReference>
<name>A0ABV3SAK5_9GAMM</name>
<organism evidence="2 3">
    <name type="scientific">Spiribacter onubensis</name>
    <dbReference type="NCBI Taxonomy" id="3122420"/>
    <lineage>
        <taxon>Bacteria</taxon>
        <taxon>Pseudomonadati</taxon>
        <taxon>Pseudomonadota</taxon>
        <taxon>Gammaproteobacteria</taxon>
        <taxon>Chromatiales</taxon>
        <taxon>Ectothiorhodospiraceae</taxon>
        <taxon>Spiribacter</taxon>
    </lineage>
</organism>
<accession>A0ABV3SAK5</accession>
<gene>
    <name evidence="2" type="ORF">V6X64_09185</name>
</gene>
<sequence>MTAEGLALPWPALASGLVVGMLLAVTYLWLLTRSVRSLAHARHPARRLLLGSLIRLLMVGAVFGGMLHVGNVPQALAAVVGFVMVRTVVVRWRIAREAA</sequence>